<dbReference type="RefSeq" id="WP_074592311.1">
    <property type="nucleotide sequence ID" value="NZ_FNBS01000015.1"/>
</dbReference>
<evidence type="ECO:0000259" key="1">
    <source>
        <dbReference type="SMART" id="SM00382"/>
    </source>
</evidence>
<dbReference type="Proteomes" id="UP000183404">
    <property type="component" value="Unassembled WGS sequence"/>
</dbReference>
<dbReference type="SUPFAM" id="SSF52540">
    <property type="entry name" value="P-loop containing nucleoside triphosphate hydrolases"/>
    <property type="match status" value="1"/>
</dbReference>
<reference evidence="2 3" key="1">
    <citation type="submission" date="2016-10" db="EMBL/GenBank/DDBJ databases">
        <authorList>
            <person name="de Groot N.N."/>
        </authorList>
    </citation>
    <scope>NUCLEOTIDE SEQUENCE [LARGE SCALE GENOMIC DNA]</scope>
    <source>
        <strain evidence="2 3">DSM 569</strain>
    </source>
</reference>
<dbReference type="CDD" id="cd00009">
    <property type="entry name" value="AAA"/>
    <property type="match status" value="1"/>
</dbReference>
<dbReference type="InterPro" id="IPR050764">
    <property type="entry name" value="CbbQ/NirQ/NorQ/GpvN"/>
</dbReference>
<dbReference type="EMBL" id="FNBS01000015">
    <property type="protein sequence ID" value="SDF52374.1"/>
    <property type="molecule type" value="Genomic_DNA"/>
</dbReference>
<dbReference type="InterPro" id="IPR003593">
    <property type="entry name" value="AAA+_ATPase"/>
</dbReference>
<evidence type="ECO:0000313" key="3">
    <source>
        <dbReference type="Proteomes" id="UP000183404"/>
    </source>
</evidence>
<dbReference type="GO" id="GO:0016887">
    <property type="term" value="F:ATP hydrolysis activity"/>
    <property type="evidence" value="ECO:0007669"/>
    <property type="project" value="InterPro"/>
</dbReference>
<proteinExistence type="predicted"/>
<evidence type="ECO:0000313" key="2">
    <source>
        <dbReference type="EMBL" id="SDF52374.1"/>
    </source>
</evidence>
<dbReference type="SMART" id="SM00382">
    <property type="entry name" value="AAA"/>
    <property type="match status" value="1"/>
</dbReference>
<name>A0A1G7LSP5_THETY</name>
<dbReference type="AlphaFoldDB" id="A0A1G7LSP5"/>
<dbReference type="PANTHER" id="PTHR42759:SF1">
    <property type="entry name" value="MAGNESIUM-CHELATASE SUBUNIT CHLD"/>
    <property type="match status" value="1"/>
</dbReference>
<sequence>MNIKKQAVAVAVQTGIPVLLWGTPGTGKTSFINSLGKQLGLPVETVIASIREPSDFSGLPVLVDGEVKMAPPAWARRLKEAGKGILFLDEISTAPPAVQAALLRVVLDRVVGELELPSGVSIIAAANPPEQAAGGWDLSAPLANRFCHIDWNISPQEWAEGFATGFKEEKIPVLPGNWKEKLSMTKSLISAFIHARPQLLLQMPKEESQIGKAWPSPRSWEMAAYLYTAAEAANTPDDVKTVLISGSVGEGAALEFISWVKDLDLPDPEDILAVPEKFVLPQRGDKAYAVLSAVAHAVVEKSTKQRWLAAWKIIHAAVDQGGKDVAAAAVKTLIQARRPDYPIPTEDVRAFIPLLTAAGIKI</sequence>
<dbReference type="PANTHER" id="PTHR42759">
    <property type="entry name" value="MOXR FAMILY PROTEIN"/>
    <property type="match status" value="1"/>
</dbReference>
<feature type="domain" description="AAA+ ATPase" evidence="1">
    <location>
        <begin position="14"/>
        <end position="155"/>
    </location>
</feature>
<dbReference type="InterPro" id="IPR011704">
    <property type="entry name" value="ATPase_dyneun-rel_AAA"/>
</dbReference>
<protein>
    <submittedName>
        <fullName evidence="2">MoxR-like ATPase</fullName>
    </submittedName>
</protein>
<gene>
    <name evidence="2" type="ORF">SAMN04244560_00861</name>
</gene>
<dbReference type="Gene3D" id="3.40.50.300">
    <property type="entry name" value="P-loop containing nucleotide triphosphate hydrolases"/>
    <property type="match status" value="1"/>
</dbReference>
<dbReference type="GO" id="GO:0005524">
    <property type="term" value="F:ATP binding"/>
    <property type="evidence" value="ECO:0007669"/>
    <property type="project" value="InterPro"/>
</dbReference>
<accession>A0A1G7LSP5</accession>
<organism evidence="2 3">
    <name type="scientific">Thermoanaerobacter thermohydrosulfuricus</name>
    <name type="common">Clostridium thermohydrosulfuricum</name>
    <dbReference type="NCBI Taxonomy" id="1516"/>
    <lineage>
        <taxon>Bacteria</taxon>
        <taxon>Bacillati</taxon>
        <taxon>Bacillota</taxon>
        <taxon>Clostridia</taxon>
        <taxon>Thermoanaerobacterales</taxon>
        <taxon>Thermoanaerobacteraceae</taxon>
        <taxon>Thermoanaerobacter</taxon>
    </lineage>
</organism>
<dbReference type="Pfam" id="PF07728">
    <property type="entry name" value="AAA_5"/>
    <property type="match status" value="1"/>
</dbReference>
<dbReference type="InterPro" id="IPR027417">
    <property type="entry name" value="P-loop_NTPase"/>
</dbReference>